<dbReference type="EMBL" id="ABJB011116677">
    <property type="status" value="NOT_ANNOTATED_CDS"/>
    <property type="molecule type" value="Genomic_DNA"/>
</dbReference>
<feature type="region of interest" description="Disordered" evidence="4">
    <location>
        <begin position="985"/>
        <end position="1009"/>
    </location>
</feature>
<proteinExistence type="evidence at protein level"/>
<feature type="domain" description="PDZ" evidence="5">
    <location>
        <begin position="29"/>
        <end position="85"/>
    </location>
</feature>
<dbReference type="VEuPathDB" id="VectorBase:ISCW016695"/>
<feature type="domain" description="PDZ" evidence="5">
    <location>
        <begin position="421"/>
        <end position="505"/>
    </location>
</feature>
<dbReference type="EnsemblMetazoa" id="ISCW016695-RA">
    <property type="protein sequence ID" value="ISCW016695-PA"/>
    <property type="gene ID" value="ISCW016695"/>
</dbReference>
<protein>
    <submittedName>
        <fullName evidence="6">Glutamate receptor interacting protein, putative</fullName>
    </submittedName>
</protein>
<dbReference type="GO" id="GO:0005737">
    <property type="term" value="C:cytoplasm"/>
    <property type="evidence" value="ECO:0007669"/>
    <property type="project" value="UniProtKB-SubCell"/>
</dbReference>
<evidence type="ECO:0000313" key="6">
    <source>
        <dbReference type="EnsemblMetazoa" id="ISCW016695-PA"/>
    </source>
</evidence>
<evidence type="ECO:0000256" key="2">
    <source>
        <dbReference type="ARBA" id="ARBA00022490"/>
    </source>
</evidence>
<dbReference type="VEuPathDB" id="VectorBase:ISCI016695"/>
<dbReference type="Pfam" id="PF00595">
    <property type="entry name" value="PDZ"/>
    <property type="match status" value="6"/>
</dbReference>
<feature type="domain" description="PDZ" evidence="5">
    <location>
        <begin position="328"/>
        <end position="405"/>
    </location>
</feature>
<dbReference type="EMBL" id="ABJB010492769">
    <property type="status" value="NOT_ANNOTATED_CDS"/>
    <property type="molecule type" value="Genomic_DNA"/>
</dbReference>
<dbReference type="PANTHER" id="PTHR46227:SF2">
    <property type="entry name" value="FI03335P"/>
    <property type="match status" value="1"/>
</dbReference>
<evidence type="ECO:0000256" key="3">
    <source>
        <dbReference type="ARBA" id="ARBA00022737"/>
    </source>
</evidence>
<dbReference type="SUPFAM" id="SSF50156">
    <property type="entry name" value="PDZ domain-like"/>
    <property type="match status" value="7"/>
</dbReference>
<dbReference type="OrthoDB" id="75502at2759"/>
<dbReference type="InterPro" id="IPR041489">
    <property type="entry name" value="PDZ_6"/>
</dbReference>
<comment type="subcellular location">
    <subcellularLocation>
        <location evidence="1">Cytoplasm</location>
    </subcellularLocation>
</comment>
<dbReference type="FunFam" id="2.30.42.10:FF:000035">
    <property type="entry name" value="Glutamate receptor interacting protein 1"/>
    <property type="match status" value="1"/>
</dbReference>
<sequence length="1009" mass="107260">DCRNSECANSYNDCLLFSGGIDKGARPKVESLRPGSIAHRCDALAVGDHIVAVNGIRTGKLKHDEIVNLLKNAGDKVVLDVEYEIPSTTAETSMCVCPKVIQVKLEKDNGSFGFLTRGGACPEKLKSRPLTITHVRPGGPADREGTIKAGDRLLAVDNVNLNSASLNEAMAVLKQVDKQALLTIEYDVSVMDAVRNASGPLLVEIDKTPGSQLGATLTQVPHGEGAIVFDSIKQASVAERCGALHVGDQLLAIDGTQVDQMSPAEATQLLRMSVGDIIRLEILPISQMALRRWPSSSHSKRASTSSVYGTVPACLPPSGQLSHTETTQVAVCADHKGFGFTLQGDVPPSAPTIVGIDPRGPAERTGVIQIGDRVIAVNGQTTEGMSAEEVTQMVQRSRPRVVLDIDFDVAESVVPSSGTFTVKLAKKGPGLGITITSPKHRRPGEPLLISDIKRGSVAHRTGTLQPGDHLLAIDCVRMDNCTIEDAAQILQASDEVVKLRIRKDDAFCEEPDATGAVVFTVELARHGGPLGITISGTEEPFDPIVISGLTEGGLAERTGALHVGDRILAINGQSLRGKPLSEAILSLQNSGDVVTLKISKSPINQGMKSRRYGCKRNLIDLSHLSVQEPCCPEPSSYLSMYGTPIPSVDSAVESWDSYGGPEAMAALANGTAPTKPTSAGIGQHEADIAGMAAPPPPTQQPNSGTSAELASWERDVWGHRRPANLSSPPGPANPPAPPAVGSGHSAASDSGSADWTKVLEDLETCGQSKLLRQIERSIMGSLPSIAPLPNPEPGGLHYDDLYGFQTRGGGQQSDDTTSTECEFQAAAAEREARYAGRGEQAPPFTLSPYEEEGRLDEGALTPLPGYPEPAPIPIEVHRVTLFKDKVYEDFGFSVSDGLYDKGVYVNRVRPGGPADMSGILKPYDRILQVNETRTHDFDCCLTVPLMAAAGDRVELIVSRPAYVNGRGASSRSNYEGASFHPWIDDNDREDCSSPPNGPRPSSQVLTKTL</sequence>
<dbReference type="CDD" id="cd06681">
    <property type="entry name" value="PDZ2_GRIP1-2-like"/>
    <property type="match status" value="1"/>
</dbReference>
<dbReference type="CDD" id="cd06682">
    <property type="entry name" value="PDZ5_GRIP1-2-like"/>
    <property type="match status" value="1"/>
</dbReference>
<dbReference type="PROSITE" id="PS50106">
    <property type="entry name" value="PDZ"/>
    <property type="match status" value="7"/>
</dbReference>
<dbReference type="Gene3D" id="2.30.42.10">
    <property type="match status" value="7"/>
</dbReference>
<dbReference type="InParanoid" id="A0A1S4LNR3"/>
<name>A0A1S4LNR3_IXOSC</name>
<dbReference type="AlphaFoldDB" id="A0A1S4LNR3"/>
<feature type="domain" description="PDZ" evidence="5">
    <location>
        <begin position="202"/>
        <end position="271"/>
    </location>
</feature>
<feature type="compositionally biased region" description="Pro residues" evidence="4">
    <location>
        <begin position="728"/>
        <end position="738"/>
    </location>
</feature>
<keyword evidence="8" id="KW-1267">Proteomics identification</keyword>
<dbReference type="VEuPathDB" id="VectorBase:ISCP_030235"/>
<evidence type="ECO:0000256" key="1">
    <source>
        <dbReference type="ARBA" id="ARBA00004496"/>
    </source>
</evidence>
<feature type="compositionally biased region" description="Polar residues" evidence="4">
    <location>
        <begin position="999"/>
        <end position="1009"/>
    </location>
</feature>
<feature type="region of interest" description="Disordered" evidence="4">
    <location>
        <begin position="688"/>
        <end position="752"/>
    </location>
</feature>
<feature type="domain" description="PDZ" evidence="5">
    <location>
        <begin position="520"/>
        <end position="602"/>
    </location>
</feature>
<evidence type="ECO:0000313" key="7">
    <source>
        <dbReference type="Proteomes" id="UP000001555"/>
    </source>
</evidence>
<dbReference type="Proteomes" id="UP000001555">
    <property type="component" value="Unassembled WGS sequence"/>
</dbReference>
<evidence type="ECO:0007829" key="8">
    <source>
        <dbReference type="PeptideAtlas" id="A0A1S4LNR3"/>
    </source>
</evidence>
<feature type="compositionally biased region" description="Low complexity" evidence="4">
    <location>
        <begin position="739"/>
        <end position="752"/>
    </location>
</feature>
<feature type="domain" description="PDZ" evidence="5">
    <location>
        <begin position="878"/>
        <end position="961"/>
    </location>
</feature>
<keyword evidence="3" id="KW-0677">Repeat</keyword>
<feature type="region of interest" description="Disordered" evidence="4">
    <location>
        <begin position="830"/>
        <end position="850"/>
    </location>
</feature>
<reference evidence="6" key="2">
    <citation type="submission" date="2020-05" db="UniProtKB">
        <authorList>
            <consortium name="EnsemblMetazoa"/>
        </authorList>
    </citation>
    <scope>IDENTIFICATION</scope>
    <source>
        <strain evidence="6">wikel</strain>
    </source>
</reference>
<dbReference type="CDD" id="cd06683">
    <property type="entry name" value="PDZ6_GRIP1-2-like"/>
    <property type="match status" value="1"/>
</dbReference>
<feature type="domain" description="PDZ" evidence="5">
    <location>
        <begin position="102"/>
        <end position="188"/>
    </location>
</feature>
<dbReference type="Pfam" id="PF17820">
    <property type="entry name" value="PDZ_6"/>
    <property type="match status" value="1"/>
</dbReference>
<dbReference type="InterPro" id="IPR001478">
    <property type="entry name" value="PDZ"/>
</dbReference>
<dbReference type="CDD" id="cd06684">
    <property type="entry name" value="PDZ3_GRIP1-2-like"/>
    <property type="match status" value="1"/>
</dbReference>
<dbReference type="InterPro" id="IPR036034">
    <property type="entry name" value="PDZ_sf"/>
</dbReference>
<dbReference type="PANTHER" id="PTHR46227">
    <property type="entry name" value="GLUTAMATE RECEPTOR-INTERACTING PROTEIN GRIP"/>
    <property type="match status" value="1"/>
</dbReference>
<evidence type="ECO:0000259" key="5">
    <source>
        <dbReference type="PROSITE" id="PS50106"/>
    </source>
</evidence>
<dbReference type="InterPro" id="IPR043545">
    <property type="entry name" value="GRIP1/2"/>
</dbReference>
<evidence type="ECO:0000256" key="4">
    <source>
        <dbReference type="SAM" id="MobiDB-lite"/>
    </source>
</evidence>
<reference evidence="7" key="1">
    <citation type="submission" date="2008-03" db="EMBL/GenBank/DDBJ databases">
        <title>Annotation of Ixodes scapularis.</title>
        <authorList>
            <consortium name="Ixodes scapularis Genome Project Consortium"/>
            <person name="Caler E."/>
            <person name="Hannick L.I."/>
            <person name="Bidwell S."/>
            <person name="Joardar V."/>
            <person name="Thiagarajan M."/>
            <person name="Amedeo P."/>
            <person name="Galinsky K.J."/>
            <person name="Schobel S."/>
            <person name="Inman J."/>
            <person name="Hostetler J."/>
            <person name="Miller J."/>
            <person name="Hammond M."/>
            <person name="Megy K."/>
            <person name="Lawson D."/>
            <person name="Kodira C."/>
            <person name="Sutton G."/>
            <person name="Meyer J."/>
            <person name="Hill C.A."/>
            <person name="Birren B."/>
            <person name="Nene V."/>
            <person name="Collins F."/>
            <person name="Alarcon-Chaidez F."/>
            <person name="Wikel S."/>
            <person name="Strausberg R."/>
        </authorList>
    </citation>
    <scope>NUCLEOTIDE SEQUENCE [LARGE SCALE GENOMIC DNA]</scope>
    <source>
        <strain evidence="7">Wikel</strain>
    </source>
</reference>
<dbReference type="EMBL" id="ABJB010003049">
    <property type="status" value="NOT_ANNOTATED_CDS"/>
    <property type="molecule type" value="Genomic_DNA"/>
</dbReference>
<dbReference type="EMBL" id="ABJB010632007">
    <property type="status" value="NOT_ANNOTATED_CDS"/>
    <property type="molecule type" value="Genomic_DNA"/>
</dbReference>
<accession>A0A1S4LNR3</accession>
<dbReference type="FunFam" id="2.30.42.10:FF:000023">
    <property type="entry name" value="Glutamate receptor interacting protein 1"/>
    <property type="match status" value="1"/>
</dbReference>
<organism evidence="6 7">
    <name type="scientific">Ixodes scapularis</name>
    <name type="common">Black-legged tick</name>
    <name type="synonym">Deer tick</name>
    <dbReference type="NCBI Taxonomy" id="6945"/>
    <lineage>
        <taxon>Eukaryota</taxon>
        <taxon>Metazoa</taxon>
        <taxon>Ecdysozoa</taxon>
        <taxon>Arthropoda</taxon>
        <taxon>Chelicerata</taxon>
        <taxon>Arachnida</taxon>
        <taxon>Acari</taxon>
        <taxon>Parasitiformes</taxon>
        <taxon>Ixodida</taxon>
        <taxon>Ixodoidea</taxon>
        <taxon>Ixodidae</taxon>
        <taxon>Ixodinae</taxon>
        <taxon>Ixodes</taxon>
    </lineage>
</organism>
<dbReference type="SMART" id="SM00228">
    <property type="entry name" value="PDZ"/>
    <property type="match status" value="7"/>
</dbReference>
<keyword evidence="2" id="KW-0963">Cytoplasm</keyword>
<dbReference type="CDD" id="cd06685">
    <property type="entry name" value="PDZ7_GRIP1-2-like"/>
    <property type="match status" value="1"/>
</dbReference>
<dbReference type="FunCoup" id="A0A1S4LNR3">
    <property type="interactions" value="54"/>
</dbReference>
<keyword evidence="7" id="KW-1185">Reference proteome</keyword>